<comment type="similarity">
    <text evidence="3 13">Belongs to the XPF family.</text>
</comment>
<feature type="compositionally biased region" description="Basic residues" evidence="14">
    <location>
        <begin position="155"/>
        <end position="165"/>
    </location>
</feature>
<dbReference type="PANTHER" id="PTHR13451:SF8">
    <property type="entry name" value="CROSSOVER JUNCTION ENDONUCLEASE MUS81-RELATED"/>
    <property type="match status" value="1"/>
</dbReference>
<dbReference type="PANTHER" id="PTHR13451">
    <property type="entry name" value="CLASS II CROSSOVER JUNCTION ENDONUCLEASE MUS81"/>
    <property type="match status" value="1"/>
</dbReference>
<keyword evidence="8 13" id="KW-0378">Hydrolase</keyword>
<feature type="region of interest" description="Disordered" evidence="14">
    <location>
        <begin position="495"/>
        <end position="530"/>
    </location>
</feature>
<comment type="subcellular location">
    <subcellularLocation>
        <location evidence="2 13">Nucleus</location>
    </subcellularLocation>
</comment>
<dbReference type="GO" id="GO:0046872">
    <property type="term" value="F:metal ion binding"/>
    <property type="evidence" value="ECO:0007669"/>
    <property type="project" value="UniProtKB-UniRule"/>
</dbReference>
<evidence type="ECO:0000256" key="11">
    <source>
        <dbReference type="ARBA" id="ARBA00023204"/>
    </source>
</evidence>
<accession>D3BHM0</accession>
<feature type="region of interest" description="Disordered" evidence="14">
    <location>
        <begin position="95"/>
        <end position="213"/>
    </location>
</feature>
<feature type="region of interest" description="Disordered" evidence="14">
    <location>
        <begin position="277"/>
        <end position="301"/>
    </location>
</feature>
<name>D3BHM0_HETP5</name>
<organism evidence="17 18">
    <name type="scientific">Heterostelium pallidum (strain ATCC 26659 / Pp 5 / PN500)</name>
    <name type="common">Cellular slime mold</name>
    <name type="synonym">Polysphondylium pallidum</name>
    <dbReference type="NCBI Taxonomy" id="670386"/>
    <lineage>
        <taxon>Eukaryota</taxon>
        <taxon>Amoebozoa</taxon>
        <taxon>Evosea</taxon>
        <taxon>Eumycetozoa</taxon>
        <taxon>Dictyostelia</taxon>
        <taxon>Acytosteliales</taxon>
        <taxon>Acytosteliaceae</taxon>
        <taxon>Heterostelium</taxon>
    </lineage>
</organism>
<evidence type="ECO:0000256" key="9">
    <source>
        <dbReference type="ARBA" id="ARBA00022842"/>
    </source>
</evidence>
<dbReference type="GO" id="GO:0005634">
    <property type="term" value="C:nucleus"/>
    <property type="evidence" value="ECO:0007669"/>
    <property type="project" value="UniProtKB-SubCell"/>
</dbReference>
<evidence type="ECO:0000256" key="8">
    <source>
        <dbReference type="ARBA" id="ARBA00022801"/>
    </source>
</evidence>
<feature type="region of interest" description="Disordered" evidence="14">
    <location>
        <begin position="440"/>
        <end position="474"/>
    </location>
</feature>
<dbReference type="InterPro" id="IPR047416">
    <property type="entry name" value="XPF_nuclease_Mus81"/>
</dbReference>
<dbReference type="GO" id="GO:0048476">
    <property type="term" value="C:Holliday junction resolvase complex"/>
    <property type="evidence" value="ECO:0007669"/>
    <property type="project" value="UniProtKB-UniRule"/>
</dbReference>
<feature type="domain" description="ERCC4" evidence="15">
    <location>
        <begin position="570"/>
        <end position="657"/>
    </location>
</feature>
<comment type="caution">
    <text evidence="17">The sequence shown here is derived from an EMBL/GenBank/DDBJ whole genome shotgun (WGS) entry which is preliminary data.</text>
</comment>
<keyword evidence="10 13" id="KW-0233">DNA recombination</keyword>
<keyword evidence="11 13" id="KW-0234">DNA repair</keyword>
<evidence type="ECO:0000256" key="3">
    <source>
        <dbReference type="ARBA" id="ARBA00010015"/>
    </source>
</evidence>
<dbReference type="Pfam" id="PF02732">
    <property type="entry name" value="ERCC4"/>
    <property type="match status" value="1"/>
</dbReference>
<dbReference type="Gene3D" id="3.40.50.10130">
    <property type="match status" value="1"/>
</dbReference>
<evidence type="ECO:0000259" key="16">
    <source>
        <dbReference type="Pfam" id="PF14716"/>
    </source>
</evidence>
<dbReference type="GeneID" id="31363502"/>
<dbReference type="GO" id="GO:0008821">
    <property type="term" value="F:crossover junction DNA endonuclease activity"/>
    <property type="evidence" value="ECO:0007669"/>
    <property type="project" value="UniProtKB-UniRule"/>
</dbReference>
<evidence type="ECO:0000256" key="13">
    <source>
        <dbReference type="RuleBase" id="RU369042"/>
    </source>
</evidence>
<protein>
    <recommendedName>
        <fullName evidence="13">Crossover junction endonuclease MUS81</fullName>
        <ecNumber evidence="13">3.1.22.-</ecNumber>
    </recommendedName>
</protein>
<dbReference type="InterPro" id="IPR010996">
    <property type="entry name" value="HHH_MUS81"/>
</dbReference>
<dbReference type="GO" id="GO:0000712">
    <property type="term" value="P:resolution of meiotic recombination intermediates"/>
    <property type="evidence" value="ECO:0007669"/>
    <property type="project" value="TreeGrafter"/>
</dbReference>
<keyword evidence="6 13" id="KW-0255">Endonuclease</keyword>
<evidence type="ECO:0000256" key="1">
    <source>
        <dbReference type="ARBA" id="ARBA00001946"/>
    </source>
</evidence>
<evidence type="ECO:0000313" key="17">
    <source>
        <dbReference type="EMBL" id="EFA79197.1"/>
    </source>
</evidence>
<dbReference type="GO" id="GO:0031573">
    <property type="term" value="P:mitotic intra-S DNA damage checkpoint signaling"/>
    <property type="evidence" value="ECO:0007669"/>
    <property type="project" value="TreeGrafter"/>
</dbReference>
<feature type="compositionally biased region" description="Polar residues" evidence="14">
    <location>
        <begin position="384"/>
        <end position="394"/>
    </location>
</feature>
<keyword evidence="7 13" id="KW-0227">DNA damage</keyword>
<feature type="compositionally biased region" description="Low complexity" evidence="14">
    <location>
        <begin position="452"/>
        <end position="474"/>
    </location>
</feature>
<dbReference type="EC" id="3.1.22.-" evidence="13"/>
<reference evidence="17 18" key="1">
    <citation type="journal article" date="2011" name="Genome Res.">
        <title>Phylogeny-wide analysis of social amoeba genomes highlights ancient origins for complex intercellular communication.</title>
        <authorList>
            <person name="Heidel A.J."/>
            <person name="Lawal H.M."/>
            <person name="Felder M."/>
            <person name="Schilde C."/>
            <person name="Helps N.R."/>
            <person name="Tunggal B."/>
            <person name="Rivero F."/>
            <person name="John U."/>
            <person name="Schleicher M."/>
            <person name="Eichinger L."/>
            <person name="Platzer M."/>
            <person name="Noegel A.A."/>
            <person name="Schaap P."/>
            <person name="Gloeckner G."/>
        </authorList>
    </citation>
    <scope>NUCLEOTIDE SEQUENCE [LARGE SCALE GENOMIC DNA]</scope>
    <source>
        <strain evidence="18">ATCC 26659 / Pp 5 / PN500</strain>
    </source>
</reference>
<keyword evidence="5 13" id="KW-0479">Metal-binding</keyword>
<dbReference type="FunCoup" id="D3BHM0">
    <property type="interactions" value="21"/>
</dbReference>
<feature type="region of interest" description="Disordered" evidence="14">
    <location>
        <begin position="378"/>
        <end position="400"/>
    </location>
</feature>
<dbReference type="SUPFAM" id="SSF47802">
    <property type="entry name" value="DNA polymerase beta, N-terminal domain-like"/>
    <property type="match status" value="1"/>
</dbReference>
<dbReference type="InterPro" id="IPR006166">
    <property type="entry name" value="ERCC4_domain"/>
</dbReference>
<feature type="compositionally biased region" description="Basic and acidic residues" evidence="14">
    <location>
        <begin position="166"/>
        <end position="175"/>
    </location>
</feature>
<dbReference type="GO" id="GO:0000727">
    <property type="term" value="P:double-strand break repair via break-induced replication"/>
    <property type="evidence" value="ECO:0007669"/>
    <property type="project" value="UniProtKB-UniRule"/>
</dbReference>
<dbReference type="GO" id="GO:0048257">
    <property type="term" value="F:3'-flap endonuclease activity"/>
    <property type="evidence" value="ECO:0007669"/>
    <property type="project" value="TreeGrafter"/>
</dbReference>
<comment type="subunit">
    <text evidence="13">Interacts with EME1.</text>
</comment>
<dbReference type="Pfam" id="PF14716">
    <property type="entry name" value="HHH_8"/>
    <property type="match status" value="1"/>
</dbReference>
<dbReference type="CDD" id="cd20074">
    <property type="entry name" value="XPF_nuclease_Mus81"/>
    <property type="match status" value="1"/>
</dbReference>
<dbReference type="InterPro" id="IPR011335">
    <property type="entry name" value="Restrct_endonuc-II-like"/>
</dbReference>
<gene>
    <name evidence="17" type="primary">mus81</name>
    <name evidence="17" type="ORF">PPL_08023</name>
</gene>
<evidence type="ECO:0000256" key="2">
    <source>
        <dbReference type="ARBA" id="ARBA00004123"/>
    </source>
</evidence>
<evidence type="ECO:0000256" key="7">
    <source>
        <dbReference type="ARBA" id="ARBA00022763"/>
    </source>
</evidence>
<keyword evidence="9 13" id="KW-0460">Magnesium</keyword>
<evidence type="ECO:0000256" key="14">
    <source>
        <dbReference type="SAM" id="MobiDB-lite"/>
    </source>
</evidence>
<dbReference type="OMA" id="CIVDNRE"/>
<dbReference type="STRING" id="670386.D3BHM0"/>
<dbReference type="InterPro" id="IPR033309">
    <property type="entry name" value="Mus81"/>
</dbReference>
<keyword evidence="4 13" id="KW-0540">Nuclease</keyword>
<evidence type="ECO:0000256" key="12">
    <source>
        <dbReference type="ARBA" id="ARBA00023242"/>
    </source>
</evidence>
<dbReference type="InParanoid" id="D3BHM0"/>
<sequence>MSKSNQQQQPCINSHIVSCLSQHIITLKSRGDVKKIATYKKAINSITAYPLPIFSGKECEILSGVGPSISKLIDSHLAKHPHPLYPNGPNTPLKKILNYNNNNNNNINNKSSNSISSTITDTTTKSKSKKSSSSKSNKSIEDDKDNDSNSNSNSKLKKTKKSSKSKVKESDKENIDPNFIDLDEESDNIVNNQNNQNNQNNNKTPKKSPARIINNNSNRFDFNFDEIMPMSPGGKTYQSCDPVTPMNSDKSFQMDLTMDGNDNSNFSFDFGTPTKLASTTVSPRKSHKKSPTKYRSPSTTTTSYLFSPLKSPLFTPPKSPQRFIIGSPNRSIKSPLSTLFTPPSSSSFARSSFQFISPAPIELESNYLSDDNDNVTDSGILHWSPSNKSQTPSKSTREHNLISPFKSPFKSPFRLNGTPKRLKNCTSPFARLYNSHLNSINRDNNDFPPSPFKSTTPKTTTTTTTTSTTNPLSSPAKLLLKRKCDLDVDSNVYSKELESKSKSTNKRSRINFNDNPANSPLPSSSLDTQPTIPISLPSNITIQSKTLPFPKNIIIFKKVLCIVDNREVKSRKRIDDLSSSIIDGRYKEQKFRLSRCGCKNIFYVVEGRMHKENGWGTVNYGLPVETLTSALVSTFLHDDIVVRETPNLDATIDFIKQTTELIKSKVKAQLFDKSKLDTSFQSSAAAASSRRTSLFVRTTTTTTTSSDGNDICTLESFNKRNQKNKDIPLQEFFAAMLMQISGCSSEKSASIVELYPSPLALTLAYQKLNTDDDRLSMLKDIRYGQQKKKIGPAISQLIATYYCDLNLN</sequence>
<keyword evidence="18" id="KW-1185">Reference proteome</keyword>
<feature type="compositionally biased region" description="Low complexity" evidence="14">
    <location>
        <begin position="95"/>
        <end position="125"/>
    </location>
</feature>
<evidence type="ECO:0000256" key="4">
    <source>
        <dbReference type="ARBA" id="ARBA00022722"/>
    </source>
</evidence>
<evidence type="ECO:0000256" key="5">
    <source>
        <dbReference type="ARBA" id="ARBA00022723"/>
    </source>
</evidence>
<evidence type="ECO:0000256" key="6">
    <source>
        <dbReference type="ARBA" id="ARBA00022759"/>
    </source>
</evidence>
<dbReference type="SUPFAM" id="SSF52980">
    <property type="entry name" value="Restriction endonuclease-like"/>
    <property type="match status" value="1"/>
</dbReference>
<evidence type="ECO:0000259" key="15">
    <source>
        <dbReference type="Pfam" id="PF02732"/>
    </source>
</evidence>
<dbReference type="InterPro" id="IPR027421">
    <property type="entry name" value="DNA_pol_lamdba_lyase_dom_sf"/>
</dbReference>
<dbReference type="Gene3D" id="1.10.150.110">
    <property type="entry name" value="DNA polymerase beta, N-terminal domain-like"/>
    <property type="match status" value="1"/>
</dbReference>
<evidence type="ECO:0000313" key="18">
    <source>
        <dbReference type="Proteomes" id="UP000001396"/>
    </source>
</evidence>
<feature type="domain" description="Crossover junction endonuclease MUS81-like HHH" evidence="16">
    <location>
        <begin position="11"/>
        <end position="80"/>
    </location>
</feature>
<evidence type="ECO:0000256" key="10">
    <source>
        <dbReference type="ARBA" id="ARBA00023172"/>
    </source>
</evidence>
<feature type="compositionally biased region" description="Low complexity" evidence="14">
    <location>
        <begin position="191"/>
        <end position="202"/>
    </location>
</feature>
<dbReference type="RefSeq" id="XP_020431318.1">
    <property type="nucleotide sequence ID" value="XM_020578854.1"/>
</dbReference>
<dbReference type="GO" id="GO:0006308">
    <property type="term" value="P:DNA catabolic process"/>
    <property type="evidence" value="ECO:0007669"/>
    <property type="project" value="UniProtKB-UniRule"/>
</dbReference>
<dbReference type="EMBL" id="ADBJ01000036">
    <property type="protein sequence ID" value="EFA79197.1"/>
    <property type="molecule type" value="Genomic_DNA"/>
</dbReference>
<comment type="function">
    <text evidence="13">Interacts with EME1 to form a DNA structure-specific endonuclease with substrate preference for branched DNA structures with a 5'-end at the branch nick. Typical substrates include 3'-flap structures, D-loops, replication forks and nicked Holliday junctions. May be required in mitosis for the processing of stalled or collapsed replication fork intermediates. May be required in meiosis for the repair of meiosis-specific double strand breaks subsequent to single-end invasion (SEI).</text>
</comment>
<comment type="cofactor">
    <cofactor evidence="1 13">
        <name>Mg(2+)</name>
        <dbReference type="ChEBI" id="CHEBI:18420"/>
    </cofactor>
</comment>
<dbReference type="AlphaFoldDB" id="D3BHM0"/>
<dbReference type="InterPro" id="IPR042530">
    <property type="entry name" value="EME1/EME2_C"/>
</dbReference>
<dbReference type="Pfam" id="PF21292">
    <property type="entry name" value="EME1-MUS81_C"/>
    <property type="match status" value="1"/>
</dbReference>
<dbReference type="Proteomes" id="UP000001396">
    <property type="component" value="Unassembled WGS sequence"/>
</dbReference>
<keyword evidence="12 13" id="KW-0539">Nucleus</keyword>
<dbReference type="GO" id="GO:0003677">
    <property type="term" value="F:DNA binding"/>
    <property type="evidence" value="ECO:0007669"/>
    <property type="project" value="UniProtKB-UniRule"/>
</dbReference>
<dbReference type="Gene3D" id="1.10.150.670">
    <property type="entry name" value="Crossover junction endonuclease EME1, DNA-binding domain"/>
    <property type="match status" value="1"/>
</dbReference>
<proteinExistence type="inferred from homology"/>